<protein>
    <recommendedName>
        <fullName evidence="3">Protoporphyrinogen oxidase</fullName>
    </recommendedName>
</protein>
<comment type="caution">
    <text evidence="1">The sequence shown here is derived from an EMBL/GenBank/DDBJ whole genome shotgun (WGS) entry which is preliminary data.</text>
</comment>
<organism evidence="1 2">
    <name type="scientific">Microbacterium fluvii</name>
    <dbReference type="NCBI Taxonomy" id="415215"/>
    <lineage>
        <taxon>Bacteria</taxon>
        <taxon>Bacillati</taxon>
        <taxon>Actinomycetota</taxon>
        <taxon>Actinomycetes</taxon>
        <taxon>Micrococcales</taxon>
        <taxon>Microbacteriaceae</taxon>
        <taxon>Microbacterium</taxon>
    </lineage>
</organism>
<reference evidence="2" key="1">
    <citation type="journal article" date="2019" name="Int. J. Syst. Evol. Microbiol.">
        <title>The Global Catalogue of Microorganisms (GCM) 10K type strain sequencing project: providing services to taxonomists for standard genome sequencing and annotation.</title>
        <authorList>
            <consortium name="The Broad Institute Genomics Platform"/>
            <consortium name="The Broad Institute Genome Sequencing Center for Infectious Disease"/>
            <person name="Wu L."/>
            <person name="Ma J."/>
        </authorList>
    </citation>
    <scope>NUCLEOTIDE SEQUENCE [LARGE SCALE GENOMIC DNA]</scope>
    <source>
        <strain evidence="2">CGMCC 1.15772</strain>
    </source>
</reference>
<sequence>MRGKVGIVIGLAAGYVLGARAGRQRYEQIKEQALKVWNLPPVQEQVDKAKDLAKSSAMALPTTLWNTAVKVTKAASSKGTPGDRLDAAVKAGKESVDDVAQAAGTTADAVKDAAEDAIDGVAQAAKSARKRTES</sequence>
<evidence type="ECO:0008006" key="3">
    <source>
        <dbReference type="Google" id="ProtNLM"/>
    </source>
</evidence>
<proteinExistence type="predicted"/>
<accession>A0ABW2HDX4</accession>
<dbReference type="RefSeq" id="WP_262874199.1">
    <property type="nucleotide sequence ID" value="NZ_BAABKW010000004.1"/>
</dbReference>
<evidence type="ECO:0000313" key="1">
    <source>
        <dbReference type="EMBL" id="MFC7269276.1"/>
    </source>
</evidence>
<dbReference type="Proteomes" id="UP001596507">
    <property type="component" value="Unassembled WGS sequence"/>
</dbReference>
<gene>
    <name evidence="1" type="ORF">ACFQRL_09920</name>
</gene>
<keyword evidence="2" id="KW-1185">Reference proteome</keyword>
<name>A0ABW2HDX4_9MICO</name>
<dbReference type="EMBL" id="JBHTBE010000002">
    <property type="protein sequence ID" value="MFC7269276.1"/>
    <property type="molecule type" value="Genomic_DNA"/>
</dbReference>
<evidence type="ECO:0000313" key="2">
    <source>
        <dbReference type="Proteomes" id="UP001596507"/>
    </source>
</evidence>